<dbReference type="InterPro" id="IPR054485">
    <property type="entry name" value="FlK-like_dom"/>
</dbReference>
<comment type="caution">
    <text evidence="4">The sequence shown here is derived from an EMBL/GenBank/DDBJ whole genome shotgun (WGS) entry which is preliminary data.</text>
</comment>
<dbReference type="Pfam" id="PF22636">
    <property type="entry name" value="FlK"/>
    <property type="match status" value="1"/>
</dbReference>
<dbReference type="SUPFAM" id="SSF54637">
    <property type="entry name" value="Thioesterase/thiol ester dehydrase-isomerase"/>
    <property type="match status" value="1"/>
</dbReference>
<feature type="active site" evidence="1">
    <location>
        <position position="38"/>
    </location>
</feature>
<feature type="binding site" evidence="2">
    <location>
        <position position="57"/>
    </location>
    <ligand>
        <name>CoA</name>
        <dbReference type="ChEBI" id="CHEBI:57287"/>
    </ligand>
</feature>
<dbReference type="RefSeq" id="WP_153863933.1">
    <property type="nucleotide sequence ID" value="NZ_WJQS01000010.1"/>
</dbReference>
<protein>
    <submittedName>
        <fullName evidence="4">Dihydrolipoamide acyltransferase</fullName>
    </submittedName>
</protein>
<feature type="binding site" evidence="2">
    <location>
        <position position="57"/>
    </location>
    <ligand>
        <name>substrate</name>
    </ligand>
</feature>
<dbReference type="InterPro" id="IPR029069">
    <property type="entry name" value="HotDog_dom_sf"/>
</dbReference>
<dbReference type="PANTHER" id="PTHR36934:SF1">
    <property type="entry name" value="THIOESTERASE DOMAIN-CONTAINING PROTEIN"/>
    <property type="match status" value="1"/>
</dbReference>
<dbReference type="PIRSF" id="PIRSF014972">
    <property type="entry name" value="FlK"/>
    <property type="match status" value="1"/>
</dbReference>
<dbReference type="AlphaFoldDB" id="A0A6I2GP07"/>
<keyword evidence="4" id="KW-0808">Transferase</keyword>
<sequence>MEKLVEKEFVVLDAHSAAAVGSGGLNVFGTPSMIAFMENVALSASEPECESGDTTVGIELNVRHLAPTAIGRKVRVQAELVERHKKILTFKLRAFDDNKLIGEADHKRAIVNINKFMQNV</sequence>
<feature type="domain" description="Fluoroacetyl-CoA-specific thioesterase-like" evidence="3">
    <location>
        <begin position="16"/>
        <end position="112"/>
    </location>
</feature>
<dbReference type="GO" id="GO:0016746">
    <property type="term" value="F:acyltransferase activity"/>
    <property type="evidence" value="ECO:0007669"/>
    <property type="project" value="UniProtKB-KW"/>
</dbReference>
<feature type="active site" evidence="1">
    <location>
        <position position="64"/>
    </location>
</feature>
<dbReference type="Proteomes" id="UP000430975">
    <property type="component" value="Unassembled WGS sequence"/>
</dbReference>
<evidence type="ECO:0000313" key="5">
    <source>
        <dbReference type="Proteomes" id="UP000430975"/>
    </source>
</evidence>
<organism evidence="4 5">
    <name type="scientific">Fundicoccus ignavus</name>
    <dbReference type="NCBI Taxonomy" id="2664442"/>
    <lineage>
        <taxon>Bacteria</taxon>
        <taxon>Bacillati</taxon>
        <taxon>Bacillota</taxon>
        <taxon>Bacilli</taxon>
        <taxon>Lactobacillales</taxon>
        <taxon>Aerococcaceae</taxon>
        <taxon>Fundicoccus</taxon>
    </lineage>
</organism>
<feature type="active site" evidence="1">
    <location>
        <position position="30"/>
    </location>
</feature>
<evidence type="ECO:0000256" key="1">
    <source>
        <dbReference type="PIRSR" id="PIRSR014972-1"/>
    </source>
</evidence>
<dbReference type="PANTHER" id="PTHR36934">
    <property type="entry name" value="BLR0278 PROTEIN"/>
    <property type="match status" value="1"/>
</dbReference>
<reference evidence="4 5" key="1">
    <citation type="submission" date="2019-11" db="EMBL/GenBank/DDBJ databases">
        <title>Characterisation of Fundicoccus ignavus gen. nov. sp. nov., a novel genus of the family Aerococcaceae isolated from bulk tank milk.</title>
        <authorList>
            <person name="Siebert A."/>
            <person name="Huptas C."/>
            <person name="Wenning M."/>
            <person name="Scherer S."/>
            <person name="Doll E.V."/>
        </authorList>
    </citation>
    <scope>NUCLEOTIDE SEQUENCE [LARGE SCALE GENOMIC DNA]</scope>
    <source>
        <strain evidence="4 5">WS4759</strain>
    </source>
</reference>
<proteinExistence type="predicted"/>
<evidence type="ECO:0000259" key="3">
    <source>
        <dbReference type="Pfam" id="PF22636"/>
    </source>
</evidence>
<feature type="binding site" evidence="2">
    <location>
        <position position="108"/>
    </location>
    <ligand>
        <name>substrate</name>
    </ligand>
</feature>
<dbReference type="CDD" id="cd03440">
    <property type="entry name" value="hot_dog"/>
    <property type="match status" value="1"/>
</dbReference>
<dbReference type="EMBL" id="WJQS01000010">
    <property type="protein sequence ID" value="MRI86228.1"/>
    <property type="molecule type" value="Genomic_DNA"/>
</dbReference>
<dbReference type="Gene3D" id="3.10.129.10">
    <property type="entry name" value="Hotdog Thioesterase"/>
    <property type="match status" value="1"/>
</dbReference>
<evidence type="ECO:0000256" key="2">
    <source>
        <dbReference type="PIRSR" id="PIRSR014972-2"/>
    </source>
</evidence>
<keyword evidence="4" id="KW-0012">Acyltransferase</keyword>
<evidence type="ECO:0000313" key="4">
    <source>
        <dbReference type="EMBL" id="MRI86228.1"/>
    </source>
</evidence>
<accession>A0A6I2GP07</accession>
<keyword evidence="5" id="KW-1185">Reference proteome</keyword>
<gene>
    <name evidence="4" type="ORF">GIY09_10260</name>
</gene>
<dbReference type="InterPro" id="IPR025540">
    <property type="entry name" value="FlK"/>
</dbReference>
<name>A0A6I2GP07_9LACT</name>